<comment type="caution">
    <text evidence="2">The sequence shown here is derived from an EMBL/GenBank/DDBJ whole genome shotgun (WGS) entry which is preliminary data.</text>
</comment>
<sequence>MIQSGSSSAPATASTQMGSVQTGLLKLDTGKPRARTVLSSPGSPAAAQFQSA</sequence>
<feature type="compositionally biased region" description="Polar residues" evidence="1">
    <location>
        <begin position="37"/>
        <end position="52"/>
    </location>
</feature>
<organism evidence="2 3">
    <name type="scientific">Linum tenue</name>
    <dbReference type="NCBI Taxonomy" id="586396"/>
    <lineage>
        <taxon>Eukaryota</taxon>
        <taxon>Viridiplantae</taxon>
        <taxon>Streptophyta</taxon>
        <taxon>Embryophyta</taxon>
        <taxon>Tracheophyta</taxon>
        <taxon>Spermatophyta</taxon>
        <taxon>Magnoliopsida</taxon>
        <taxon>eudicotyledons</taxon>
        <taxon>Gunneridae</taxon>
        <taxon>Pentapetalae</taxon>
        <taxon>rosids</taxon>
        <taxon>fabids</taxon>
        <taxon>Malpighiales</taxon>
        <taxon>Linaceae</taxon>
        <taxon>Linum</taxon>
    </lineage>
</organism>
<keyword evidence="3" id="KW-1185">Reference proteome</keyword>
<name>A0AAV0M5S3_9ROSI</name>
<evidence type="ECO:0000313" key="3">
    <source>
        <dbReference type="Proteomes" id="UP001154282"/>
    </source>
</evidence>
<accession>A0AAV0M5S3</accession>
<dbReference type="Proteomes" id="UP001154282">
    <property type="component" value="Unassembled WGS sequence"/>
</dbReference>
<gene>
    <name evidence="2" type="ORF">LITE_LOCUS27049</name>
</gene>
<dbReference type="AlphaFoldDB" id="A0AAV0M5S3"/>
<feature type="region of interest" description="Disordered" evidence="1">
    <location>
        <begin position="1"/>
        <end position="52"/>
    </location>
</feature>
<feature type="compositionally biased region" description="Low complexity" evidence="1">
    <location>
        <begin position="1"/>
        <end position="15"/>
    </location>
</feature>
<evidence type="ECO:0000256" key="1">
    <source>
        <dbReference type="SAM" id="MobiDB-lite"/>
    </source>
</evidence>
<evidence type="ECO:0000313" key="2">
    <source>
        <dbReference type="EMBL" id="CAI0441861.1"/>
    </source>
</evidence>
<reference evidence="2" key="1">
    <citation type="submission" date="2022-08" db="EMBL/GenBank/DDBJ databases">
        <authorList>
            <person name="Gutierrez-Valencia J."/>
        </authorList>
    </citation>
    <scope>NUCLEOTIDE SEQUENCE</scope>
</reference>
<dbReference type="EMBL" id="CAMGYJ010000007">
    <property type="protein sequence ID" value="CAI0441861.1"/>
    <property type="molecule type" value="Genomic_DNA"/>
</dbReference>
<protein>
    <submittedName>
        <fullName evidence="2">Uncharacterized protein</fullName>
    </submittedName>
</protein>
<proteinExistence type="predicted"/>